<sequence>MYIDWVDYMSRLFANAAVPINEETEVLTPTGLATLLYGVLNWVNMNKPETVKNFVLLRVFLYLAPDSDAKTRAAFEDYYRGINLALLPR</sequence>
<evidence type="ECO:0000313" key="2">
    <source>
        <dbReference type="Proteomes" id="UP001162156"/>
    </source>
</evidence>
<comment type="caution">
    <text evidence="1">The sequence shown here is derived from an EMBL/GenBank/DDBJ whole genome shotgun (WGS) entry which is preliminary data.</text>
</comment>
<dbReference type="InterPro" id="IPR042089">
    <property type="entry name" value="Peptidase_M13_dom_2"/>
</dbReference>
<gene>
    <name evidence="1" type="ORF">NQ314_001804</name>
</gene>
<protein>
    <submittedName>
        <fullName evidence="1">Uncharacterized protein</fullName>
    </submittedName>
</protein>
<reference evidence="1" key="1">
    <citation type="journal article" date="2023" name="Insect Mol. Biol.">
        <title>Genome sequencing provides insights into the evolution of gene families encoding plant cell wall-degrading enzymes in longhorned beetles.</title>
        <authorList>
            <person name="Shin N.R."/>
            <person name="Okamura Y."/>
            <person name="Kirsch R."/>
            <person name="Pauchet Y."/>
        </authorList>
    </citation>
    <scope>NUCLEOTIDE SEQUENCE</scope>
    <source>
        <strain evidence="1">RBIC_L_NR</strain>
    </source>
</reference>
<name>A0AAV8ZTW4_9CUCU</name>
<dbReference type="Proteomes" id="UP001162156">
    <property type="component" value="Unassembled WGS sequence"/>
</dbReference>
<keyword evidence="2" id="KW-1185">Reference proteome</keyword>
<proteinExistence type="predicted"/>
<dbReference type="AlphaFoldDB" id="A0AAV8ZTW4"/>
<dbReference type="EMBL" id="JANEYF010000550">
    <property type="protein sequence ID" value="KAJ8969343.1"/>
    <property type="molecule type" value="Genomic_DNA"/>
</dbReference>
<dbReference type="Gene3D" id="1.10.1380.10">
    <property type="entry name" value="Neutral endopeptidase , domain2"/>
    <property type="match status" value="1"/>
</dbReference>
<evidence type="ECO:0000313" key="1">
    <source>
        <dbReference type="EMBL" id="KAJ8969343.1"/>
    </source>
</evidence>
<organism evidence="1 2">
    <name type="scientific">Rhamnusium bicolor</name>
    <dbReference type="NCBI Taxonomy" id="1586634"/>
    <lineage>
        <taxon>Eukaryota</taxon>
        <taxon>Metazoa</taxon>
        <taxon>Ecdysozoa</taxon>
        <taxon>Arthropoda</taxon>
        <taxon>Hexapoda</taxon>
        <taxon>Insecta</taxon>
        <taxon>Pterygota</taxon>
        <taxon>Neoptera</taxon>
        <taxon>Endopterygota</taxon>
        <taxon>Coleoptera</taxon>
        <taxon>Polyphaga</taxon>
        <taxon>Cucujiformia</taxon>
        <taxon>Chrysomeloidea</taxon>
        <taxon>Cerambycidae</taxon>
        <taxon>Lepturinae</taxon>
        <taxon>Rhagiini</taxon>
        <taxon>Rhamnusium</taxon>
    </lineage>
</organism>
<accession>A0AAV8ZTW4</accession>